<sequence length="559" mass="61933">MNWHEHWPAALTAWGRFTKVHDPLYCESTSDARTAGLTDSFAMFRLDDRTVVLDMQAVAELGLHDMPVEVMAHEIGHHVLCPADLADNARLLARVRRGIPGFETFAPLVANLYADMLINDRLQRSRGLRMSVVYERIATPDPTPLWTFYMRTFEILWSLESGTLTRAAITEDIEGDAQLCARLVRVYATDWLRGAGGFAALCFRYLSQSAEEALATTRKRVCVGIVGEDTHIPGLTIADDDVIVHPALDPHVNEFAPREAPADEPHPPGEGQFREPFEYGQILRQLGVNISDETAAARYYRERAAPHLVRFPVRTKPLSTEPLPEGHTAWDIGEPLEAVDWIATATRSPVVIPGITTVQPITGRTEGADTAKRPVDLDLYVDSSGSMPDPRRNVSYLTLAGAILALSALRAGARVQATLWAGAKQFLTTDGFVRDENAIMHVLTGYFGGGTAFPIHMLRKTYIEQERAEPTHIVVISDDGVDTMVRMTDEFGRPGSEIAARSLANAGAGGTLVLNLWNDWEEKIRAITPGWDVHRVTQWQDLVDFAAAFSRKQYERSTA</sequence>
<gene>
    <name evidence="1" type="ORF">GC106_28150</name>
</gene>
<proteinExistence type="predicted"/>
<organism evidence="1 2">
    <name type="scientific">Kibdelosporangium persicum</name>
    <dbReference type="NCBI Taxonomy" id="2698649"/>
    <lineage>
        <taxon>Bacteria</taxon>
        <taxon>Bacillati</taxon>
        <taxon>Actinomycetota</taxon>
        <taxon>Actinomycetes</taxon>
        <taxon>Pseudonocardiales</taxon>
        <taxon>Pseudonocardiaceae</taxon>
        <taxon>Kibdelosporangium</taxon>
    </lineage>
</organism>
<dbReference type="RefSeq" id="WP_173129989.1">
    <property type="nucleotide sequence ID" value="NZ_CBCSGW010000004.1"/>
</dbReference>
<evidence type="ECO:0000313" key="1">
    <source>
        <dbReference type="EMBL" id="NRN65604.1"/>
    </source>
</evidence>
<comment type="caution">
    <text evidence="1">The sequence shown here is derived from an EMBL/GenBank/DDBJ whole genome shotgun (WGS) entry which is preliminary data.</text>
</comment>
<dbReference type="EMBL" id="JAAATY010000007">
    <property type="protein sequence ID" value="NRN65604.1"/>
    <property type="molecule type" value="Genomic_DNA"/>
</dbReference>
<protein>
    <submittedName>
        <fullName evidence="1">VWA domain-containing protein</fullName>
    </submittedName>
</protein>
<dbReference type="InterPro" id="IPR036465">
    <property type="entry name" value="vWFA_dom_sf"/>
</dbReference>
<dbReference type="Proteomes" id="UP000763557">
    <property type="component" value="Unassembled WGS sequence"/>
</dbReference>
<accession>A0ABX2F2P7</accession>
<name>A0ABX2F2P7_9PSEU</name>
<evidence type="ECO:0000313" key="2">
    <source>
        <dbReference type="Proteomes" id="UP000763557"/>
    </source>
</evidence>
<dbReference type="SUPFAM" id="SSF53300">
    <property type="entry name" value="vWA-like"/>
    <property type="match status" value="1"/>
</dbReference>
<reference evidence="1 2" key="1">
    <citation type="submission" date="2020-01" db="EMBL/GenBank/DDBJ databases">
        <title>Kibdelosporangium persica a novel Actinomycetes from a hot desert in Iran.</title>
        <authorList>
            <person name="Safaei N."/>
            <person name="Zaburannyi N."/>
            <person name="Mueller R."/>
            <person name="Wink J."/>
        </authorList>
    </citation>
    <scope>NUCLEOTIDE SEQUENCE [LARGE SCALE GENOMIC DNA]</scope>
    <source>
        <strain evidence="1 2">4NS15</strain>
    </source>
</reference>
<keyword evidence="2" id="KW-1185">Reference proteome</keyword>